<comment type="function">
    <text evidence="20">Key enzyme involved in DNA replication and DNA repair. Involved in Okazaki fragments processing by cleaving long flaps that escape FEN1: flaps that are longer than 27 nucleotides are coated by replication protein A complex (RPA), leading to recruit DNA2 which cleaves the flap until it is too short to bind RPA and becomes a substrate for FEN1. Also involved in 5'-end resection of DNA during double-strand break (DSB) repair by mediating the cleavage of 5'-ssDNA.</text>
</comment>
<dbReference type="SUPFAM" id="SSF52540">
    <property type="entry name" value="P-loop containing nucleoside triphosphate hydrolases"/>
    <property type="match status" value="1"/>
</dbReference>
<evidence type="ECO:0000256" key="1">
    <source>
        <dbReference type="ARBA" id="ARBA00001966"/>
    </source>
</evidence>
<evidence type="ECO:0000256" key="2">
    <source>
        <dbReference type="ARBA" id="ARBA00007913"/>
    </source>
</evidence>
<evidence type="ECO:0000313" key="24">
    <source>
        <dbReference type="Proteomes" id="UP000249497"/>
    </source>
</evidence>
<dbReference type="GO" id="GO:0017116">
    <property type="term" value="F:single-stranded DNA helicase activity"/>
    <property type="evidence" value="ECO:0007669"/>
    <property type="project" value="UniProtKB-UniRule"/>
</dbReference>
<dbReference type="AlphaFoldDB" id="A0A8T8WRL9"/>
<dbReference type="GO" id="GO:0033567">
    <property type="term" value="P:DNA replication, Okazaki fragment processing"/>
    <property type="evidence" value="ECO:0007669"/>
    <property type="project" value="UniProtKB-UniRule"/>
</dbReference>
<feature type="domain" description="DNA2/NAM7 helicase-like C-terminal" evidence="22">
    <location>
        <begin position="28"/>
        <end position="255"/>
    </location>
</feature>
<dbReference type="PANTHER" id="PTHR10887">
    <property type="entry name" value="DNA2/NAM7 HELICASE FAMILY"/>
    <property type="match status" value="1"/>
</dbReference>
<dbReference type="InterPro" id="IPR027417">
    <property type="entry name" value="P-loop_NTPase"/>
</dbReference>
<feature type="region of interest" description="Disordered" evidence="21">
    <location>
        <begin position="301"/>
        <end position="355"/>
    </location>
</feature>
<proteinExistence type="inferred from homology"/>
<dbReference type="GO" id="GO:0003677">
    <property type="term" value="F:DNA binding"/>
    <property type="evidence" value="ECO:0007669"/>
    <property type="project" value="UniProtKB-UniRule"/>
</dbReference>
<accession>A0A8T8WRL9</accession>
<dbReference type="GO" id="GO:0005524">
    <property type="term" value="F:ATP binding"/>
    <property type="evidence" value="ECO:0007669"/>
    <property type="project" value="UniProtKB-UniRule"/>
</dbReference>
<comment type="similarity">
    <text evidence="2 20">Belongs to the DNA2/NAM7 helicase family.</text>
</comment>
<dbReference type="FunFam" id="3.40.50.300:FF:000789">
    <property type="entry name" value="DNA replication ATP-dependent helicase/nuclease DNA2"/>
    <property type="match status" value="1"/>
</dbReference>
<evidence type="ECO:0000256" key="8">
    <source>
        <dbReference type="ARBA" id="ARBA00022759"/>
    </source>
</evidence>
<keyword evidence="4 20" id="KW-0235">DNA replication</keyword>
<keyword evidence="7 20" id="KW-0547">Nucleotide-binding</keyword>
<organism evidence="23 24">
    <name type="scientific">Aspergillus japonicus CBS 114.51</name>
    <dbReference type="NCBI Taxonomy" id="1448312"/>
    <lineage>
        <taxon>Eukaryota</taxon>
        <taxon>Fungi</taxon>
        <taxon>Dikarya</taxon>
        <taxon>Ascomycota</taxon>
        <taxon>Pezizomycotina</taxon>
        <taxon>Eurotiomycetes</taxon>
        <taxon>Eurotiomycetidae</taxon>
        <taxon>Eurotiales</taxon>
        <taxon>Aspergillaceae</taxon>
        <taxon>Aspergillus</taxon>
        <taxon>Aspergillus subgen. Circumdati</taxon>
    </lineage>
</organism>
<evidence type="ECO:0000256" key="6">
    <source>
        <dbReference type="ARBA" id="ARBA00022723"/>
    </source>
</evidence>
<dbReference type="InterPro" id="IPR047187">
    <property type="entry name" value="SF1_C_Upf1"/>
</dbReference>
<dbReference type="InterPro" id="IPR045055">
    <property type="entry name" value="DNA2/NAM7-like"/>
</dbReference>
<keyword evidence="18 20" id="KW-0511">Multifunctional enzyme</keyword>
<evidence type="ECO:0000256" key="15">
    <source>
        <dbReference type="ARBA" id="ARBA00023125"/>
    </source>
</evidence>
<evidence type="ECO:0000256" key="5">
    <source>
        <dbReference type="ARBA" id="ARBA00022722"/>
    </source>
</evidence>
<evidence type="ECO:0000256" key="11">
    <source>
        <dbReference type="ARBA" id="ARBA00022806"/>
    </source>
</evidence>
<dbReference type="EC" id="3.6.4.12" evidence="20"/>
<evidence type="ECO:0000256" key="10">
    <source>
        <dbReference type="ARBA" id="ARBA00022801"/>
    </source>
</evidence>
<evidence type="ECO:0000256" key="7">
    <source>
        <dbReference type="ARBA" id="ARBA00022741"/>
    </source>
</evidence>
<keyword evidence="17 20" id="KW-0539">Nucleus</keyword>
<dbReference type="GO" id="GO:0005694">
    <property type="term" value="C:chromosome"/>
    <property type="evidence" value="ECO:0007669"/>
    <property type="project" value="UniProtKB-SubCell"/>
</dbReference>
<dbReference type="GO" id="GO:0005634">
    <property type="term" value="C:nucleus"/>
    <property type="evidence" value="ECO:0007669"/>
    <property type="project" value="UniProtKB-SubCell"/>
</dbReference>
<evidence type="ECO:0000256" key="13">
    <source>
        <dbReference type="ARBA" id="ARBA00023004"/>
    </source>
</evidence>
<feature type="compositionally biased region" description="Low complexity" evidence="21">
    <location>
        <begin position="309"/>
        <end position="325"/>
    </location>
</feature>
<dbReference type="GO" id="GO:0005737">
    <property type="term" value="C:cytoplasm"/>
    <property type="evidence" value="ECO:0007669"/>
    <property type="project" value="TreeGrafter"/>
</dbReference>
<evidence type="ECO:0000256" key="21">
    <source>
        <dbReference type="SAM" id="MobiDB-lite"/>
    </source>
</evidence>
<comment type="catalytic activity">
    <reaction evidence="19 20">
        <text>ATP + H2O = ADP + phosphate + H(+)</text>
        <dbReference type="Rhea" id="RHEA:13065"/>
        <dbReference type="ChEBI" id="CHEBI:15377"/>
        <dbReference type="ChEBI" id="CHEBI:15378"/>
        <dbReference type="ChEBI" id="CHEBI:30616"/>
        <dbReference type="ChEBI" id="CHEBI:43474"/>
        <dbReference type="ChEBI" id="CHEBI:456216"/>
        <dbReference type="EC" id="3.6.4.12"/>
    </reaction>
</comment>
<evidence type="ECO:0000313" key="23">
    <source>
        <dbReference type="EMBL" id="RAH78431.1"/>
    </source>
</evidence>
<keyword evidence="13 20" id="KW-0408">Iron</keyword>
<keyword evidence="11 20" id="KW-0347">Helicase</keyword>
<evidence type="ECO:0000256" key="14">
    <source>
        <dbReference type="ARBA" id="ARBA00023014"/>
    </source>
</evidence>
<evidence type="ECO:0000256" key="3">
    <source>
        <dbReference type="ARBA" id="ARBA00022485"/>
    </source>
</evidence>
<dbReference type="GO" id="GO:0051539">
    <property type="term" value="F:4 iron, 4 sulfur cluster binding"/>
    <property type="evidence" value="ECO:0007669"/>
    <property type="project" value="UniProtKB-UniRule"/>
</dbReference>
<comment type="cofactor">
    <cofactor evidence="1">
        <name>[4Fe-4S] cluster</name>
        <dbReference type="ChEBI" id="CHEBI:49883"/>
    </cofactor>
</comment>
<keyword evidence="9 20" id="KW-0227">DNA damage</keyword>
<dbReference type="Pfam" id="PF13087">
    <property type="entry name" value="AAA_12"/>
    <property type="match status" value="1"/>
</dbReference>
<dbReference type="InterPro" id="IPR041679">
    <property type="entry name" value="DNA2/NAM7-like_C"/>
</dbReference>
<keyword evidence="20" id="KW-0158">Chromosome</keyword>
<dbReference type="OrthoDB" id="6513042at2759"/>
<keyword evidence="3 20" id="KW-0004">4Fe-4S</keyword>
<evidence type="ECO:0000256" key="20">
    <source>
        <dbReference type="RuleBase" id="RU367041"/>
    </source>
</evidence>
<keyword evidence="24" id="KW-1185">Reference proteome</keyword>
<dbReference type="GO" id="GO:0046872">
    <property type="term" value="F:metal ion binding"/>
    <property type="evidence" value="ECO:0007669"/>
    <property type="project" value="UniProtKB-UniRule"/>
</dbReference>
<evidence type="ECO:0000256" key="4">
    <source>
        <dbReference type="ARBA" id="ARBA00022705"/>
    </source>
</evidence>
<evidence type="ECO:0000259" key="22">
    <source>
        <dbReference type="Pfam" id="PF13087"/>
    </source>
</evidence>
<gene>
    <name evidence="23" type="ORF">BO86DRAFT_391830</name>
</gene>
<reference evidence="23 24" key="1">
    <citation type="submission" date="2018-02" db="EMBL/GenBank/DDBJ databases">
        <title>The genomes of Aspergillus section Nigri reveals drivers in fungal speciation.</title>
        <authorList>
            <consortium name="DOE Joint Genome Institute"/>
            <person name="Vesth T.C."/>
            <person name="Nybo J."/>
            <person name="Theobald S."/>
            <person name="Brandl J."/>
            <person name="Frisvad J.C."/>
            <person name="Nielsen K.F."/>
            <person name="Lyhne E.K."/>
            <person name="Kogle M.E."/>
            <person name="Kuo A."/>
            <person name="Riley R."/>
            <person name="Clum A."/>
            <person name="Nolan M."/>
            <person name="Lipzen A."/>
            <person name="Salamov A."/>
            <person name="Henrissat B."/>
            <person name="Wiebenga A."/>
            <person name="De vries R.P."/>
            <person name="Grigoriev I.V."/>
            <person name="Mortensen U.H."/>
            <person name="Andersen M.R."/>
            <person name="Baker S.E."/>
        </authorList>
    </citation>
    <scope>NUCLEOTIDE SEQUENCE [LARGE SCALE GENOMIC DNA]</scope>
    <source>
        <strain evidence="23 24">CBS 114.51</strain>
    </source>
</reference>
<evidence type="ECO:0000256" key="17">
    <source>
        <dbReference type="ARBA" id="ARBA00023242"/>
    </source>
</evidence>
<dbReference type="CDD" id="cd18808">
    <property type="entry name" value="SF1_C_Upf1"/>
    <property type="match status" value="1"/>
</dbReference>
<keyword evidence="5 20" id="KW-0540">Nuclease</keyword>
<dbReference type="Gene3D" id="3.40.50.300">
    <property type="entry name" value="P-loop containing nucleotide triphosphate hydrolases"/>
    <property type="match status" value="2"/>
</dbReference>
<dbReference type="GO" id="GO:0006281">
    <property type="term" value="P:DNA repair"/>
    <property type="evidence" value="ECO:0007669"/>
    <property type="project" value="UniProtKB-KW"/>
</dbReference>
<keyword evidence="10 20" id="KW-0378">Hydrolase</keyword>
<keyword evidence="14 20" id="KW-0411">Iron-sulfur</keyword>
<keyword evidence="12 20" id="KW-0067">ATP-binding</keyword>
<evidence type="ECO:0000256" key="18">
    <source>
        <dbReference type="ARBA" id="ARBA00023268"/>
    </source>
</evidence>
<evidence type="ECO:0000256" key="9">
    <source>
        <dbReference type="ARBA" id="ARBA00022763"/>
    </source>
</evidence>
<name>A0A8T8WRL9_ASPJA</name>
<dbReference type="EMBL" id="KZ824827">
    <property type="protein sequence ID" value="RAH78431.1"/>
    <property type="molecule type" value="Genomic_DNA"/>
</dbReference>
<dbReference type="Proteomes" id="UP000249497">
    <property type="component" value="Unassembled WGS sequence"/>
</dbReference>
<evidence type="ECO:0000256" key="16">
    <source>
        <dbReference type="ARBA" id="ARBA00023204"/>
    </source>
</evidence>
<dbReference type="EC" id="3.1.-.-" evidence="20"/>
<sequence length="379" mass="41698">MARTFILVGDHYQLPPLVQNKEAQEGGLDVSLFKLLSDAHPESVVNLEHQYRMCEDIMLLSNNLIYSGHLKCGTPEVAVRSLKIPNINGIKQHHHSQIPPTPNQKQICLGTSQGRCWLRDLVDPSAKTRLVNTDTLFAPALDETNGSRIVNPTEAKLCTQLVEAFISCGISARSIGVITFYRSQLSLLKLNLSRHLPDLEMHTADKFQGRDKEIVILSCVRSNADNHVGDLLRDWRRVNVALTRARTKLLVVGSKSTLRDGNELLGKYVKLVQDRGWIYDLPKNALENHVFESDNLMGSTQASSVHGRAAATPSPTKKSSPVSAAGRKSGVRKPLSPVQARLTPQGLRKPAKKGAKLMSGNKVLGNRPVLQDVVNDLVG</sequence>
<evidence type="ECO:0000256" key="19">
    <source>
        <dbReference type="ARBA" id="ARBA00047995"/>
    </source>
</evidence>
<dbReference type="RefSeq" id="XP_025524325.1">
    <property type="nucleotide sequence ID" value="XM_025672679.1"/>
</dbReference>
<dbReference type="GO" id="GO:0017108">
    <property type="term" value="F:5'-flap endonuclease activity"/>
    <property type="evidence" value="ECO:0007669"/>
    <property type="project" value="UniProtKB-UniRule"/>
</dbReference>
<keyword evidence="16 20" id="KW-0234">DNA repair</keyword>
<evidence type="ECO:0000256" key="12">
    <source>
        <dbReference type="ARBA" id="ARBA00022840"/>
    </source>
</evidence>
<dbReference type="PANTHER" id="PTHR10887:SF433">
    <property type="entry name" value="DNA REPLICATION ATP-DEPENDENT HELICASE_NUCLEASE DNA2"/>
    <property type="match status" value="1"/>
</dbReference>
<comment type="subcellular location">
    <subcellularLocation>
        <location evidence="20">Nucleus</location>
    </subcellularLocation>
    <subcellularLocation>
        <location evidence="20">Chromosome</location>
    </subcellularLocation>
</comment>
<dbReference type="GeneID" id="37176371"/>
<dbReference type="GO" id="GO:0071932">
    <property type="term" value="P:replication fork reversal"/>
    <property type="evidence" value="ECO:0007669"/>
    <property type="project" value="TreeGrafter"/>
</dbReference>
<keyword evidence="6 20" id="KW-0479">Metal-binding</keyword>
<protein>
    <recommendedName>
        <fullName evidence="20">DNA replication ATP-dependent helicase/nuclease</fullName>
        <ecNumber evidence="20">3.1.-.-</ecNumber>
        <ecNumber evidence="20">3.6.4.12</ecNumber>
    </recommendedName>
</protein>
<keyword evidence="8" id="KW-0255">Endonuclease</keyword>
<keyword evidence="15 20" id="KW-0238">DNA-binding</keyword>